<accession>A0A9N7UBV5</accession>
<organism evidence="2 3">
    <name type="scientific">Pleuronectes platessa</name>
    <name type="common">European plaice</name>
    <dbReference type="NCBI Taxonomy" id="8262"/>
    <lineage>
        <taxon>Eukaryota</taxon>
        <taxon>Metazoa</taxon>
        <taxon>Chordata</taxon>
        <taxon>Craniata</taxon>
        <taxon>Vertebrata</taxon>
        <taxon>Euteleostomi</taxon>
        <taxon>Actinopterygii</taxon>
        <taxon>Neopterygii</taxon>
        <taxon>Teleostei</taxon>
        <taxon>Neoteleostei</taxon>
        <taxon>Acanthomorphata</taxon>
        <taxon>Carangaria</taxon>
        <taxon>Pleuronectiformes</taxon>
        <taxon>Pleuronectoidei</taxon>
        <taxon>Pleuronectidae</taxon>
        <taxon>Pleuronectes</taxon>
    </lineage>
</organism>
<gene>
    <name evidence="2" type="ORF">PLEPLA_LOCUS16969</name>
</gene>
<feature type="compositionally biased region" description="Pro residues" evidence="1">
    <location>
        <begin position="34"/>
        <end position="54"/>
    </location>
</feature>
<evidence type="ECO:0000313" key="2">
    <source>
        <dbReference type="EMBL" id="CAB1428994.1"/>
    </source>
</evidence>
<name>A0A9N7UBV5_PLEPL</name>
<dbReference type="AlphaFoldDB" id="A0A9N7UBV5"/>
<protein>
    <submittedName>
        <fullName evidence="2">Uncharacterized protein</fullName>
    </submittedName>
</protein>
<feature type="compositionally biased region" description="Polar residues" evidence="1">
    <location>
        <begin position="76"/>
        <end position="93"/>
    </location>
</feature>
<reference evidence="2" key="1">
    <citation type="submission" date="2020-03" db="EMBL/GenBank/DDBJ databases">
        <authorList>
            <person name="Weist P."/>
        </authorList>
    </citation>
    <scope>NUCLEOTIDE SEQUENCE</scope>
</reference>
<comment type="caution">
    <text evidence="2">The sequence shown here is derived from an EMBL/GenBank/DDBJ whole genome shotgun (WGS) entry which is preliminary data.</text>
</comment>
<keyword evidence="3" id="KW-1185">Reference proteome</keyword>
<evidence type="ECO:0000313" key="3">
    <source>
        <dbReference type="Proteomes" id="UP001153269"/>
    </source>
</evidence>
<feature type="compositionally biased region" description="Acidic residues" evidence="1">
    <location>
        <begin position="136"/>
        <end position="155"/>
    </location>
</feature>
<dbReference type="EMBL" id="CADEAL010001108">
    <property type="protein sequence ID" value="CAB1428994.1"/>
    <property type="molecule type" value="Genomic_DNA"/>
</dbReference>
<sequence length="191" mass="20726">MADRSEVTLSHAAALPSLSDLISWSCGACKEQPAIPPRLPPPHPVPQSPPPPPSQHHIAGFIRAQHPSHRPRSIYCLSSRSADMSWDDGNTTAPKERVDPEVVPGLKCATPGGRRRLTPDPVRAHRMGQHPPAASGEEEEEEEEEEQDEEEEEEGGGGMKDVYISAKLEPFKFHPGSRTSVAALSVDNGKI</sequence>
<evidence type="ECO:0000256" key="1">
    <source>
        <dbReference type="SAM" id="MobiDB-lite"/>
    </source>
</evidence>
<proteinExistence type="predicted"/>
<dbReference type="Proteomes" id="UP001153269">
    <property type="component" value="Unassembled WGS sequence"/>
</dbReference>
<feature type="region of interest" description="Disordered" evidence="1">
    <location>
        <begin position="32"/>
        <end position="163"/>
    </location>
</feature>